<keyword evidence="4" id="KW-1185">Reference proteome</keyword>
<reference evidence="3 4" key="1">
    <citation type="submission" date="2020-07" db="EMBL/GenBank/DDBJ databases">
        <title>Comparative genomics of pyrophilous fungi reveals a link between fire events and developmental genes.</title>
        <authorList>
            <consortium name="DOE Joint Genome Institute"/>
            <person name="Steindorff A.S."/>
            <person name="Carver A."/>
            <person name="Calhoun S."/>
            <person name="Stillman K."/>
            <person name="Liu H."/>
            <person name="Lipzen A."/>
            <person name="Pangilinan J."/>
            <person name="Labutti K."/>
            <person name="Bruns T.D."/>
            <person name="Grigoriev I.V."/>
        </authorList>
    </citation>
    <scope>NUCLEOTIDE SEQUENCE [LARGE SCALE GENOMIC DNA]</scope>
    <source>
        <strain evidence="3 4">CBS 144469</strain>
    </source>
</reference>
<dbReference type="InterPro" id="IPR016162">
    <property type="entry name" value="Ald_DH_N"/>
</dbReference>
<dbReference type="OrthoDB" id="440325at2759"/>
<feature type="compositionally biased region" description="Polar residues" evidence="2">
    <location>
        <begin position="227"/>
        <end position="239"/>
    </location>
</feature>
<evidence type="ECO:0000313" key="3">
    <source>
        <dbReference type="EMBL" id="KAF6765631.1"/>
    </source>
</evidence>
<protein>
    <recommendedName>
        <fullName evidence="5">Aldehyde dehydrogenase domain-containing protein</fullName>
    </recommendedName>
</protein>
<dbReference type="PANTHER" id="PTHR43570:SF16">
    <property type="entry name" value="ALDEHYDE DEHYDROGENASE TYPE III, ISOFORM Q"/>
    <property type="match status" value="1"/>
</dbReference>
<evidence type="ECO:0000256" key="1">
    <source>
        <dbReference type="ARBA" id="ARBA00023002"/>
    </source>
</evidence>
<dbReference type="GO" id="GO:0004029">
    <property type="term" value="F:aldehyde dehydrogenase (NAD+) activity"/>
    <property type="evidence" value="ECO:0007669"/>
    <property type="project" value="TreeGrafter"/>
</dbReference>
<dbReference type="GO" id="GO:0005737">
    <property type="term" value="C:cytoplasm"/>
    <property type="evidence" value="ECO:0007669"/>
    <property type="project" value="TreeGrafter"/>
</dbReference>
<evidence type="ECO:0008006" key="5">
    <source>
        <dbReference type="Google" id="ProtNLM"/>
    </source>
</evidence>
<dbReference type="InterPro" id="IPR016163">
    <property type="entry name" value="Ald_DH_C"/>
</dbReference>
<proteinExistence type="predicted"/>
<dbReference type="InterPro" id="IPR012394">
    <property type="entry name" value="Aldehyde_DH_NAD(P)"/>
</dbReference>
<dbReference type="Proteomes" id="UP000521943">
    <property type="component" value="Unassembled WGS sequence"/>
</dbReference>
<dbReference type="SUPFAM" id="SSF53720">
    <property type="entry name" value="ALDH-like"/>
    <property type="match status" value="2"/>
</dbReference>
<organism evidence="3 4">
    <name type="scientific">Ephemerocybe angulata</name>
    <dbReference type="NCBI Taxonomy" id="980116"/>
    <lineage>
        <taxon>Eukaryota</taxon>
        <taxon>Fungi</taxon>
        <taxon>Dikarya</taxon>
        <taxon>Basidiomycota</taxon>
        <taxon>Agaricomycotina</taxon>
        <taxon>Agaricomycetes</taxon>
        <taxon>Agaricomycetidae</taxon>
        <taxon>Agaricales</taxon>
        <taxon>Agaricineae</taxon>
        <taxon>Psathyrellaceae</taxon>
        <taxon>Ephemerocybe</taxon>
    </lineage>
</organism>
<sequence>MADIFSRTGQREDEQFELTERTQPGVCMEMGKAVREGKRKIDVQENADTLCHAWLDEGKPRQEVVIGEMGAVIGRALRGARELEASVGGGKGGEEIGEDVQWEGWQEAGNARVEKKARARLPRTHQTIPKYLDPAAYRVALGGVPEITKILELKWAHILYTGNTRVAYLRSSSEASDARLGGKSPVIIDGRNLGEEVGVVNYAGKRDDVLWGDPRFFDWWFRSASPQTTASSNPPTSQHSSKHAAQPSNCSSPGGALNSADYGRIVSEAHFTRVKGLLRDTKRQVVIGGGAVGDEEGEGKGARARGGEGEGGRGRGGARARGGRAYCCYEATAADDVLLQDELFAPILPIVPVASVTAALDESVKKEVKAGTMSGNVVFNDTFNQLSVDEIPFGGIGESGYGRQPLNWMFEEFVYLRSVVEVPFSEEPKFGGHHPPSSKETLDFFEGCLKVPIPSVEELGEFGLHMGWRVKESEMAILQPGMIRVEVSTAWI</sequence>
<evidence type="ECO:0000313" key="4">
    <source>
        <dbReference type="Proteomes" id="UP000521943"/>
    </source>
</evidence>
<evidence type="ECO:0000256" key="2">
    <source>
        <dbReference type="SAM" id="MobiDB-lite"/>
    </source>
</evidence>
<comment type="caution">
    <text evidence="3">The sequence shown here is derived from an EMBL/GenBank/DDBJ whole genome shotgun (WGS) entry which is preliminary data.</text>
</comment>
<dbReference type="AlphaFoldDB" id="A0A8H6IKH4"/>
<gene>
    <name evidence="3" type="ORF">DFP72DRAFT_1058200</name>
</gene>
<feature type="region of interest" description="Disordered" evidence="2">
    <location>
        <begin position="290"/>
        <end position="317"/>
    </location>
</feature>
<dbReference type="InterPro" id="IPR016161">
    <property type="entry name" value="Ald_DH/histidinol_DH"/>
</dbReference>
<name>A0A8H6IKH4_9AGAR</name>
<dbReference type="GO" id="GO:0006081">
    <property type="term" value="P:aldehyde metabolic process"/>
    <property type="evidence" value="ECO:0007669"/>
    <property type="project" value="InterPro"/>
</dbReference>
<accession>A0A8H6IKH4</accession>
<dbReference type="EMBL" id="JACGCI010000002">
    <property type="protein sequence ID" value="KAF6765631.1"/>
    <property type="molecule type" value="Genomic_DNA"/>
</dbReference>
<feature type="compositionally biased region" description="Basic and acidic residues" evidence="2">
    <location>
        <begin position="298"/>
        <end position="313"/>
    </location>
</feature>
<keyword evidence="1" id="KW-0560">Oxidoreductase</keyword>
<dbReference type="Gene3D" id="3.40.309.10">
    <property type="entry name" value="Aldehyde Dehydrogenase, Chain A, domain 2"/>
    <property type="match status" value="2"/>
</dbReference>
<dbReference type="PANTHER" id="PTHR43570">
    <property type="entry name" value="ALDEHYDE DEHYDROGENASE"/>
    <property type="match status" value="1"/>
</dbReference>
<feature type="region of interest" description="Disordered" evidence="2">
    <location>
        <begin position="227"/>
        <end position="254"/>
    </location>
</feature>
<dbReference type="Gene3D" id="3.40.605.10">
    <property type="entry name" value="Aldehyde Dehydrogenase, Chain A, domain 1"/>
    <property type="match status" value="2"/>
</dbReference>